<proteinExistence type="predicted"/>
<accession>A0AAU7UAW8</accession>
<reference evidence="2" key="1">
    <citation type="submission" date="2024-06" db="EMBL/GenBank/DDBJ databases">
        <title>Draft Genome Sequence of Deinococcus sonorensis Type Strain KR-87, a Biofilm Producing Representative of the Genus Deinococcus.</title>
        <authorList>
            <person name="Boren L.S."/>
            <person name="Grosso R.A."/>
            <person name="Hugenberg-Cox A.N."/>
            <person name="Hill J.T.E."/>
            <person name="Albert C.M."/>
            <person name="Tuohy J.M."/>
        </authorList>
    </citation>
    <scope>NUCLEOTIDE SEQUENCE</scope>
    <source>
        <strain evidence="2">KR-87</strain>
    </source>
</reference>
<dbReference type="EMBL" id="CP158299">
    <property type="protein sequence ID" value="XBV85350.1"/>
    <property type="molecule type" value="Genomic_DNA"/>
</dbReference>
<gene>
    <name evidence="2" type="ORF">ABOD76_18220</name>
</gene>
<dbReference type="PANTHER" id="PTHR33969:SF2">
    <property type="entry name" value="SEGREGATION AND CONDENSATION PROTEIN A"/>
    <property type="match status" value="1"/>
</dbReference>
<dbReference type="PANTHER" id="PTHR33969">
    <property type="entry name" value="SEGREGATION AND CONDENSATION PROTEIN A"/>
    <property type="match status" value="1"/>
</dbReference>
<name>A0AAU7UAW8_9DEIO</name>
<evidence type="ECO:0000313" key="2">
    <source>
        <dbReference type="EMBL" id="XBV85350.1"/>
    </source>
</evidence>
<dbReference type="KEGG" id="dsc:ABOD76_18220"/>
<protein>
    <recommendedName>
        <fullName evidence="1">Segregation and condensation protein A</fullName>
    </recommendedName>
</protein>
<sequence>MTVLDAGRAAAFEVRLPCHHGDLAGLAQRLRSGAVLPSEVPLLALTRDVLAWAQRSAQAQPERYAELLPALAGVIALKARLLLPRPEAEALPDDPDDDPLDEVVEAVSALAELETLVQLLAQRRRERERLIPAAALDLGLPRRERRQDGRKGLARLLKAAQNAVRDVQVPLLARDRLTLQDALRALRAFAGRLSSFTFRAVPTQDWAEQGTYFAALLEGVREGDFEVEQPDQYGDILIRRLGPASE</sequence>
<dbReference type="AlphaFoldDB" id="A0AAU7UAW8"/>
<dbReference type="InterPro" id="IPR003768">
    <property type="entry name" value="ScpA"/>
</dbReference>
<evidence type="ECO:0000256" key="1">
    <source>
        <dbReference type="ARBA" id="ARBA00044777"/>
    </source>
</evidence>
<organism evidence="2">
    <name type="scientific">Deinococcus sonorensis KR-87</name>
    <dbReference type="NCBI Taxonomy" id="694439"/>
    <lineage>
        <taxon>Bacteria</taxon>
        <taxon>Thermotogati</taxon>
        <taxon>Deinococcota</taxon>
        <taxon>Deinococci</taxon>
        <taxon>Deinococcales</taxon>
        <taxon>Deinococcaceae</taxon>
        <taxon>Deinococcus</taxon>
    </lineage>
</organism>
<dbReference type="RefSeq" id="WP_350243387.1">
    <property type="nucleotide sequence ID" value="NZ_CP158299.1"/>
</dbReference>